<sequence length="116" mass="13821">MLNSIIEQLKLVKDFRKNRGKRHELWVVLTIIILALLTGNVTYKQIDNFRKNEEHKLIKLLKVTAKKLPSYSTIRRVMIGINLIEIQLIFQSTVEKYYWQKEGVDWIAIDGKSWFF</sequence>
<protein>
    <submittedName>
        <fullName evidence="3">Genome sequencing data, contig C287</fullName>
    </submittedName>
</protein>
<evidence type="ECO:0000256" key="1">
    <source>
        <dbReference type="SAM" id="Phobius"/>
    </source>
</evidence>
<keyword evidence="1" id="KW-0472">Membrane</keyword>
<evidence type="ECO:0000313" key="3">
    <source>
        <dbReference type="EMBL" id="CUR34884.1"/>
    </source>
</evidence>
<dbReference type="InterPro" id="IPR032806">
    <property type="entry name" value="YbfD_N"/>
</dbReference>
<evidence type="ECO:0000313" key="4">
    <source>
        <dbReference type="Proteomes" id="UP000184315"/>
    </source>
</evidence>
<reference evidence="4" key="1">
    <citation type="submission" date="2015-10" db="EMBL/GenBank/DDBJ databases">
        <authorList>
            <person name="Regsiter A."/>
            <person name="william w."/>
        </authorList>
    </citation>
    <scope>NUCLEOTIDE SEQUENCE [LARGE SCALE GENOMIC DNA]</scope>
</reference>
<keyword evidence="1" id="KW-0812">Transmembrane</keyword>
<dbReference type="RefSeq" id="WP_072721704.1">
    <property type="nucleotide sequence ID" value="NZ_LN889813.1"/>
</dbReference>
<dbReference type="Proteomes" id="UP000184315">
    <property type="component" value="Unassembled WGS sequence"/>
</dbReference>
<accession>A0A1J1LSR5</accession>
<evidence type="ECO:0000259" key="2">
    <source>
        <dbReference type="Pfam" id="PF13808"/>
    </source>
</evidence>
<dbReference type="AlphaFoldDB" id="A0A1J1LSR5"/>
<dbReference type="Pfam" id="PF13808">
    <property type="entry name" value="DDE_Tnp_1_assoc"/>
    <property type="match status" value="1"/>
</dbReference>
<organism evidence="3 4">
    <name type="scientific">Planktothrix tepida PCC 9214</name>
    <dbReference type="NCBI Taxonomy" id="671072"/>
    <lineage>
        <taxon>Bacteria</taxon>
        <taxon>Bacillati</taxon>
        <taxon>Cyanobacteriota</taxon>
        <taxon>Cyanophyceae</taxon>
        <taxon>Oscillatoriophycideae</taxon>
        <taxon>Oscillatoriales</taxon>
        <taxon>Microcoleaceae</taxon>
        <taxon>Planktothrix</taxon>
    </lineage>
</organism>
<dbReference type="EMBL" id="CZDF01000172">
    <property type="protein sequence ID" value="CUR34884.1"/>
    <property type="molecule type" value="Genomic_DNA"/>
</dbReference>
<feature type="transmembrane region" description="Helical" evidence="1">
    <location>
        <begin position="25"/>
        <end position="43"/>
    </location>
</feature>
<feature type="domain" description="H repeat-associated protein N-terminal" evidence="2">
    <location>
        <begin position="7"/>
        <end position="91"/>
    </location>
</feature>
<keyword evidence="1" id="KW-1133">Transmembrane helix</keyword>
<dbReference type="OrthoDB" id="9815086at2"/>
<proteinExistence type="predicted"/>
<name>A0A1J1LSR5_9CYAN</name>
<dbReference type="STRING" id="671072.PL9214650323"/>
<keyword evidence="4" id="KW-1185">Reference proteome</keyword>
<gene>
    <name evidence="3" type="ORF">PL9214650323</name>
</gene>